<protein>
    <submittedName>
        <fullName evidence="2">Uncharacterized protein</fullName>
    </submittedName>
</protein>
<accession>A0AAU9IRI9</accession>
<evidence type="ECO:0000256" key="1">
    <source>
        <dbReference type="SAM" id="MobiDB-lite"/>
    </source>
</evidence>
<dbReference type="InterPro" id="IPR032727">
    <property type="entry name" value="CLAMP"/>
</dbReference>
<evidence type="ECO:0000313" key="3">
    <source>
        <dbReference type="Proteomes" id="UP001162131"/>
    </source>
</evidence>
<feature type="compositionally biased region" description="Basic and acidic residues" evidence="1">
    <location>
        <begin position="236"/>
        <end position="254"/>
    </location>
</feature>
<comment type="caution">
    <text evidence="2">The sequence shown here is derived from an EMBL/GenBank/DDBJ whole genome shotgun (WGS) entry which is preliminary data.</text>
</comment>
<sequence>MSEEEIIPFVSNFPEMLVAKLWDDPEPIKIIGPLVAEAFKSLDLAMHEEDSKPRAIISELLLHTYVFGKKQMTLTDSQISVLMHIVFDIIKRPAISSDFNIEKDRDYLRNSLVPHCSGYSPVFNLLELQKILDYLDLTYFAHYNMLKFLFTIKRDQKNIVIQPDIDLPLPKPAHSEGVLRVIKPPEKSEEIPEGAEENKETKESLKDKLLNSLDESVRVKLLEKINEAKENMIKQVEQRDKNLKQKLEEIEKEMKKKRRK</sequence>
<dbReference type="PANTHER" id="PTHR28457">
    <property type="entry name" value="COILED-COIL DOMAIN-CONTAINING PROTEIN 189"/>
    <property type="match status" value="1"/>
</dbReference>
<reference evidence="2" key="1">
    <citation type="submission" date="2021-09" db="EMBL/GenBank/DDBJ databases">
        <authorList>
            <consortium name="AG Swart"/>
            <person name="Singh M."/>
            <person name="Singh A."/>
            <person name="Seah K."/>
            <person name="Emmerich C."/>
        </authorList>
    </citation>
    <scope>NUCLEOTIDE SEQUENCE</scope>
    <source>
        <strain evidence="2">ATCC30299</strain>
    </source>
</reference>
<feature type="region of interest" description="Disordered" evidence="1">
    <location>
        <begin position="236"/>
        <end position="260"/>
    </location>
</feature>
<keyword evidence="3" id="KW-1185">Reference proteome</keyword>
<dbReference type="PANTHER" id="PTHR28457:SF1">
    <property type="entry name" value="CILIA- AND FLAGELLA-ASSOCIATED PROTEIN 119"/>
    <property type="match status" value="1"/>
</dbReference>
<feature type="region of interest" description="Disordered" evidence="1">
    <location>
        <begin position="184"/>
        <end position="207"/>
    </location>
</feature>
<dbReference type="Proteomes" id="UP001162131">
    <property type="component" value="Unassembled WGS sequence"/>
</dbReference>
<evidence type="ECO:0000313" key="2">
    <source>
        <dbReference type="EMBL" id="CAG9315817.1"/>
    </source>
</evidence>
<name>A0AAU9IRI9_9CILI</name>
<dbReference type="AlphaFoldDB" id="A0AAU9IRI9"/>
<gene>
    <name evidence="2" type="ORF">BSTOLATCC_MIC14564</name>
</gene>
<proteinExistence type="predicted"/>
<dbReference type="EMBL" id="CAJZBQ010000014">
    <property type="protein sequence ID" value="CAG9315817.1"/>
    <property type="molecule type" value="Genomic_DNA"/>
</dbReference>
<dbReference type="Pfam" id="PF14769">
    <property type="entry name" value="CLAMP"/>
    <property type="match status" value="1"/>
</dbReference>
<organism evidence="2 3">
    <name type="scientific">Blepharisma stoltei</name>
    <dbReference type="NCBI Taxonomy" id="1481888"/>
    <lineage>
        <taxon>Eukaryota</taxon>
        <taxon>Sar</taxon>
        <taxon>Alveolata</taxon>
        <taxon>Ciliophora</taxon>
        <taxon>Postciliodesmatophora</taxon>
        <taxon>Heterotrichea</taxon>
        <taxon>Heterotrichida</taxon>
        <taxon>Blepharismidae</taxon>
        <taxon>Blepharisma</taxon>
    </lineage>
</organism>